<proteinExistence type="predicted"/>
<evidence type="ECO:0000256" key="1">
    <source>
        <dbReference type="SAM" id="MobiDB-lite"/>
    </source>
</evidence>
<evidence type="ECO:0000313" key="3">
    <source>
        <dbReference type="Proteomes" id="UP000319213"/>
    </source>
</evidence>
<feature type="region of interest" description="Disordered" evidence="1">
    <location>
        <begin position="71"/>
        <end position="131"/>
    </location>
</feature>
<name>A0A543IUL4_9ACTN</name>
<sequence length="160" mass="16508">MTHRGAGGERHAPPTPVSLAAGPPVRAHAHPHPHIRAVRRGGDLPRPAGRRPRTGIGARVWRGIGAIPLSGPELSEGPAVSGATTGQVSTAGPRGEGTPEVTAAVAVAGPRPGPPTRHRPTPSRTILCRPPRYGASAALHLRRGWVEGRANAPPGGPRRR</sequence>
<dbReference type="EMBL" id="VFPQ01000001">
    <property type="protein sequence ID" value="TQM74271.1"/>
    <property type="molecule type" value="Genomic_DNA"/>
</dbReference>
<feature type="compositionally biased region" description="Basic residues" evidence="1">
    <location>
        <begin position="27"/>
        <end position="39"/>
    </location>
</feature>
<gene>
    <name evidence="2" type="ORF">FHX40_0939</name>
</gene>
<protein>
    <submittedName>
        <fullName evidence="2">Uncharacterized protein</fullName>
    </submittedName>
</protein>
<dbReference type="Proteomes" id="UP000319213">
    <property type="component" value="Unassembled WGS sequence"/>
</dbReference>
<evidence type="ECO:0000313" key="2">
    <source>
        <dbReference type="EMBL" id="TQM74271.1"/>
    </source>
</evidence>
<keyword evidence="3" id="KW-1185">Reference proteome</keyword>
<comment type="caution">
    <text evidence="2">The sequence shown here is derived from an EMBL/GenBank/DDBJ whole genome shotgun (WGS) entry which is preliminary data.</text>
</comment>
<organism evidence="2 3">
    <name type="scientific">Thermopolyspora flexuosa</name>
    <dbReference type="NCBI Taxonomy" id="103836"/>
    <lineage>
        <taxon>Bacteria</taxon>
        <taxon>Bacillati</taxon>
        <taxon>Actinomycetota</taxon>
        <taxon>Actinomycetes</taxon>
        <taxon>Streptosporangiales</taxon>
        <taxon>Streptosporangiaceae</taxon>
        <taxon>Thermopolyspora</taxon>
    </lineage>
</organism>
<feature type="region of interest" description="Disordered" evidence="1">
    <location>
        <begin position="1"/>
        <end position="57"/>
    </location>
</feature>
<accession>A0A543IUL4</accession>
<dbReference type="AlphaFoldDB" id="A0A543IUL4"/>
<reference evidence="2 3" key="1">
    <citation type="submission" date="2019-06" db="EMBL/GenBank/DDBJ databases">
        <title>Sequencing the genomes of 1000 actinobacteria strains.</title>
        <authorList>
            <person name="Klenk H.-P."/>
        </authorList>
    </citation>
    <scope>NUCLEOTIDE SEQUENCE [LARGE SCALE GENOMIC DNA]</scope>
    <source>
        <strain evidence="2 3">DSM 43186</strain>
    </source>
</reference>
<feature type="compositionally biased region" description="Basic and acidic residues" evidence="1">
    <location>
        <begin position="1"/>
        <end position="12"/>
    </location>
</feature>